<organism evidence="1">
    <name type="scientific">Anguilla anguilla</name>
    <name type="common">European freshwater eel</name>
    <name type="synonym">Muraena anguilla</name>
    <dbReference type="NCBI Taxonomy" id="7936"/>
    <lineage>
        <taxon>Eukaryota</taxon>
        <taxon>Metazoa</taxon>
        <taxon>Chordata</taxon>
        <taxon>Craniata</taxon>
        <taxon>Vertebrata</taxon>
        <taxon>Euteleostomi</taxon>
        <taxon>Actinopterygii</taxon>
        <taxon>Neopterygii</taxon>
        <taxon>Teleostei</taxon>
        <taxon>Anguilliformes</taxon>
        <taxon>Anguillidae</taxon>
        <taxon>Anguilla</taxon>
    </lineage>
</organism>
<name>A0A0E9UID5_ANGAN</name>
<reference evidence="1" key="2">
    <citation type="journal article" date="2015" name="Fish Shellfish Immunol.">
        <title>Early steps in the European eel (Anguilla anguilla)-Vibrio vulnificus interaction in the gills: Role of the RtxA13 toxin.</title>
        <authorList>
            <person name="Callol A."/>
            <person name="Pajuelo D."/>
            <person name="Ebbesson L."/>
            <person name="Teles M."/>
            <person name="MacKenzie S."/>
            <person name="Amaro C."/>
        </authorList>
    </citation>
    <scope>NUCLEOTIDE SEQUENCE</scope>
</reference>
<proteinExistence type="predicted"/>
<protein>
    <submittedName>
        <fullName evidence="1">Uncharacterized protein</fullName>
    </submittedName>
</protein>
<dbReference type="EMBL" id="GBXM01043061">
    <property type="protein sequence ID" value="JAH65516.1"/>
    <property type="molecule type" value="Transcribed_RNA"/>
</dbReference>
<reference evidence="1" key="1">
    <citation type="submission" date="2014-11" db="EMBL/GenBank/DDBJ databases">
        <authorList>
            <person name="Amaro Gonzalez C."/>
        </authorList>
    </citation>
    <scope>NUCLEOTIDE SEQUENCE</scope>
</reference>
<sequence length="13" mass="1591">MEQEQQLCESHKT</sequence>
<accession>A0A0E9UID5</accession>
<evidence type="ECO:0000313" key="1">
    <source>
        <dbReference type="EMBL" id="JAH65516.1"/>
    </source>
</evidence>